<dbReference type="GO" id="GO:0004638">
    <property type="term" value="F:phosphoribosylaminoimidazole carboxylase activity"/>
    <property type="evidence" value="ECO:0007669"/>
    <property type="project" value="InterPro"/>
</dbReference>
<dbReference type="InterPro" id="IPR013815">
    <property type="entry name" value="ATP_grasp_subdomain_1"/>
</dbReference>
<dbReference type="Gene3D" id="3.30.470.20">
    <property type="entry name" value="ATP-grasp fold, B domain"/>
    <property type="match status" value="1"/>
</dbReference>
<keyword evidence="13" id="KW-1185">Reference proteome</keyword>
<feature type="binding site" evidence="8">
    <location>
        <begin position="166"/>
        <end position="172"/>
    </location>
    <ligand>
        <name>ATP</name>
        <dbReference type="ChEBI" id="CHEBI:30616"/>
    </ligand>
</feature>
<dbReference type="InterPro" id="IPR011054">
    <property type="entry name" value="Rudment_hybrid_motif"/>
</dbReference>
<dbReference type="InterPro" id="IPR040686">
    <property type="entry name" value="PurK_C"/>
</dbReference>
<keyword evidence="4 8" id="KW-0547">Nucleotide-binding</keyword>
<keyword evidence="12" id="KW-0456">Lyase</keyword>
<dbReference type="FunFam" id="3.30.470.20:FF:000029">
    <property type="entry name" value="N5-carboxyaminoimidazole ribonucleotide synthase"/>
    <property type="match status" value="1"/>
</dbReference>
<comment type="similarity">
    <text evidence="8 9">Belongs to the PurK/PurT family.</text>
</comment>
<feature type="binding site" evidence="8">
    <location>
        <position position="226"/>
    </location>
    <ligand>
        <name>ATP</name>
        <dbReference type="ChEBI" id="CHEBI:30616"/>
    </ligand>
</feature>
<dbReference type="InterPro" id="IPR016185">
    <property type="entry name" value="PreATP-grasp_dom_sf"/>
</dbReference>
<keyword evidence="3 8" id="KW-0436">Ligase</keyword>
<dbReference type="eggNOG" id="COG0026">
    <property type="taxonomic scope" value="Bacteria"/>
</dbReference>
<dbReference type="NCBIfam" id="NF004679">
    <property type="entry name" value="PRK06019.1-5"/>
    <property type="match status" value="1"/>
</dbReference>
<dbReference type="HOGENOM" id="CLU_011534_0_1_9"/>
<dbReference type="GO" id="GO:0005829">
    <property type="term" value="C:cytosol"/>
    <property type="evidence" value="ECO:0000318"/>
    <property type="project" value="GO_Central"/>
</dbReference>
<evidence type="ECO:0000256" key="9">
    <source>
        <dbReference type="RuleBase" id="RU361200"/>
    </source>
</evidence>
<dbReference type="PIR" id="F97878">
    <property type="entry name" value="F97878"/>
</dbReference>
<feature type="binding site" evidence="8">
    <location>
        <begin position="196"/>
        <end position="199"/>
    </location>
    <ligand>
        <name>ATP</name>
        <dbReference type="ChEBI" id="CHEBI:30616"/>
    </ligand>
</feature>
<keyword evidence="6 8" id="KW-0067">ATP-binding</keyword>
<evidence type="ECO:0000313" key="13">
    <source>
        <dbReference type="Proteomes" id="UP000000586"/>
    </source>
</evidence>
<evidence type="ECO:0000256" key="6">
    <source>
        <dbReference type="ARBA" id="ARBA00022840"/>
    </source>
</evidence>
<organism evidence="12 13">
    <name type="scientific">Streptococcus pneumoniae (strain ATCC BAA-255 / R6)</name>
    <dbReference type="NCBI Taxonomy" id="171101"/>
    <lineage>
        <taxon>Bacteria</taxon>
        <taxon>Bacillati</taxon>
        <taxon>Bacillota</taxon>
        <taxon>Bacilli</taxon>
        <taxon>Lactobacillales</taxon>
        <taxon>Streptococcaceae</taxon>
        <taxon>Streptococcus</taxon>
    </lineage>
</organism>
<evidence type="ECO:0000256" key="5">
    <source>
        <dbReference type="ARBA" id="ARBA00022755"/>
    </source>
</evidence>
<dbReference type="GO" id="GO:0046872">
    <property type="term" value="F:metal ion binding"/>
    <property type="evidence" value="ECO:0007669"/>
    <property type="project" value="InterPro"/>
</dbReference>
<comment type="catalytic activity">
    <reaction evidence="8 9">
        <text>5-amino-1-(5-phospho-beta-D-ribosyl)imidazole + hydrogencarbonate + ATP = 5-carboxyamino-1-(5-phospho-D-ribosyl)imidazole + ADP + phosphate + 2 H(+)</text>
        <dbReference type="Rhea" id="RHEA:19317"/>
        <dbReference type="ChEBI" id="CHEBI:15378"/>
        <dbReference type="ChEBI" id="CHEBI:17544"/>
        <dbReference type="ChEBI" id="CHEBI:30616"/>
        <dbReference type="ChEBI" id="CHEBI:43474"/>
        <dbReference type="ChEBI" id="CHEBI:58730"/>
        <dbReference type="ChEBI" id="CHEBI:137981"/>
        <dbReference type="ChEBI" id="CHEBI:456216"/>
        <dbReference type="EC" id="6.3.4.18"/>
    </reaction>
</comment>
<dbReference type="EC" id="6.3.4.18" evidence="8 9"/>
<proteinExistence type="inferred from homology"/>
<feature type="binding site" evidence="8">
    <location>
        <position position="122"/>
    </location>
    <ligand>
        <name>ATP</name>
        <dbReference type="ChEBI" id="CHEBI:30616"/>
    </ligand>
</feature>
<evidence type="ECO:0000256" key="1">
    <source>
        <dbReference type="ARBA" id="ARBA00001936"/>
    </source>
</evidence>
<dbReference type="GO" id="GO:0034028">
    <property type="term" value="F:5-(carboxyamino)imidazole ribonucleotide synthase activity"/>
    <property type="evidence" value="ECO:0007669"/>
    <property type="project" value="UniProtKB-UniRule"/>
</dbReference>
<keyword evidence="5 8" id="KW-0658">Purine biosynthesis</keyword>
<dbReference type="UniPathway" id="UPA00074">
    <property type="reaction ID" value="UER00942"/>
</dbReference>
<dbReference type="GO" id="GO:0006189">
    <property type="term" value="P:'de novo' IMP biosynthetic process"/>
    <property type="evidence" value="ECO:0007669"/>
    <property type="project" value="UniProtKB-UniRule"/>
</dbReference>
<evidence type="ECO:0000256" key="4">
    <source>
        <dbReference type="ARBA" id="ARBA00022741"/>
    </source>
</evidence>
<accession>Q8DRL8</accession>
<evidence type="ECO:0000256" key="8">
    <source>
        <dbReference type="HAMAP-Rule" id="MF_01928"/>
    </source>
</evidence>
<dbReference type="PANTHER" id="PTHR11609:SF5">
    <property type="entry name" value="PHOSPHORIBOSYLAMINOIMIDAZOLE CARBOXYLASE"/>
    <property type="match status" value="1"/>
</dbReference>
<dbReference type="InterPro" id="IPR011761">
    <property type="entry name" value="ATP-grasp"/>
</dbReference>
<dbReference type="AlphaFoldDB" id="Q8DRL8"/>
<dbReference type="SUPFAM" id="SSF56059">
    <property type="entry name" value="Glutathione synthetase ATP-binding domain-like"/>
    <property type="match status" value="1"/>
</dbReference>
<feature type="binding site" evidence="8">
    <location>
        <position position="204"/>
    </location>
    <ligand>
        <name>ATP</name>
        <dbReference type="ChEBI" id="CHEBI:30616"/>
    </ligand>
</feature>
<dbReference type="FunFam" id="3.40.50.20:FF:000016">
    <property type="entry name" value="N5-carboxyaminoimidazole ribonucleotide synthase"/>
    <property type="match status" value="1"/>
</dbReference>
<dbReference type="PROSITE" id="PS50975">
    <property type="entry name" value="ATP_GRASP"/>
    <property type="match status" value="1"/>
</dbReference>
<evidence type="ECO:0000256" key="10">
    <source>
        <dbReference type="SAM" id="MobiDB-lite"/>
    </source>
</evidence>
<comment type="cofactor">
    <cofactor evidence="1">
        <name>Mn(2+)</name>
        <dbReference type="ChEBI" id="CHEBI:29035"/>
    </cofactor>
</comment>
<dbReference type="Pfam" id="PF02222">
    <property type="entry name" value="ATP-grasp"/>
    <property type="match status" value="1"/>
</dbReference>
<gene>
    <name evidence="8 9 12" type="primary">purK</name>
    <name evidence="12" type="ordered locus">spr0054</name>
</gene>
<feature type="binding site" evidence="8">
    <location>
        <begin position="279"/>
        <end position="280"/>
    </location>
    <ligand>
        <name>ATP</name>
        <dbReference type="ChEBI" id="CHEBI:30616"/>
    </ligand>
</feature>
<evidence type="ECO:0000313" key="12">
    <source>
        <dbReference type="EMBL" id="AAK98858.1"/>
    </source>
</evidence>
<dbReference type="FunFam" id="3.30.1490.20:FF:000015">
    <property type="entry name" value="N5-carboxyaminoimidazole ribonucleotide synthase"/>
    <property type="match status" value="1"/>
</dbReference>
<dbReference type="SUPFAM" id="SSF51246">
    <property type="entry name" value="Rudiment single hybrid motif"/>
    <property type="match status" value="1"/>
</dbReference>
<dbReference type="PANTHER" id="PTHR11609">
    <property type="entry name" value="PURINE BIOSYNTHESIS PROTEIN 6/7, PUR6/7"/>
    <property type="match status" value="1"/>
</dbReference>
<dbReference type="GO" id="GO:0005524">
    <property type="term" value="F:ATP binding"/>
    <property type="evidence" value="ECO:0007669"/>
    <property type="project" value="UniProtKB-UniRule"/>
</dbReference>
<dbReference type="Pfam" id="PF22660">
    <property type="entry name" value="RS_preATP-grasp-like"/>
    <property type="match status" value="1"/>
</dbReference>
<dbReference type="Gene3D" id="3.40.50.20">
    <property type="match status" value="1"/>
</dbReference>
<dbReference type="Gene3D" id="3.30.1490.20">
    <property type="entry name" value="ATP-grasp fold, A domain"/>
    <property type="match status" value="1"/>
</dbReference>
<dbReference type="InterPro" id="IPR054350">
    <property type="entry name" value="PurT/PurK_preATP-grasp"/>
</dbReference>
<comment type="subunit">
    <text evidence="8 9">Homodimer.</text>
</comment>
<dbReference type="InterPro" id="IPR003135">
    <property type="entry name" value="ATP-grasp_carboxylate-amine"/>
</dbReference>
<name>Q8DRL8_STRR6</name>
<protein>
    <recommendedName>
        <fullName evidence="8 9">N5-carboxyaminoimidazole ribonucleotide synthase</fullName>
        <shortName evidence="8 9">N5-CAIR synthase</shortName>
        <ecNumber evidence="8 9">6.3.4.18</ecNumber>
    </recommendedName>
    <alternativeName>
        <fullName evidence="8 9">5-(carboxyamino)imidazole ribonucleotide synthetase</fullName>
    </alternativeName>
</protein>
<dbReference type="EMBL" id="AE007317">
    <property type="protein sequence ID" value="AAK98858.1"/>
    <property type="molecule type" value="Genomic_DNA"/>
</dbReference>
<feature type="region of interest" description="Disordered" evidence="10">
    <location>
        <begin position="1"/>
        <end position="24"/>
    </location>
</feature>
<sequence length="383" mass="41821">MRMHLPTLLKNKEKSQRSRQMSSSKTIGIIGGGQLGQMMAISAIYMGHKVIALDPAADCPASRVAEIIVAPYNDVDALRQLADRCDVLTYEFENVDADGLDAVIKDGQLPQGTDLLRISQNRIFEKDFLSNKSQVTVAPYKVVTSSLDLADIDLSKNYVLKTATGGYDGHGQKVIRSEADLEAAYALADSADCVLEEFVNFDLEISVIVSGNGKEVTFFPVQENIHRNNILSKTIVPARISESLVDKAKAMAVRIAEQLNLSGTLCVEMFATDDDVIVNEIAPRPHNSGHYSIEACDFSQFDTHILGVLGAPLPVIKLHAPAVMLNVLGQHVEAAEQYVTENSSAHLHMYGKIEAKHNRKMGHVTLFSDVPDSVDELGEGIDF</sequence>
<dbReference type="STRING" id="171101.spr0054"/>
<comment type="cofactor">
    <cofactor evidence="2">
        <name>Mg(2+)</name>
        <dbReference type="ChEBI" id="CHEBI:18420"/>
    </cofactor>
</comment>
<evidence type="ECO:0000256" key="7">
    <source>
        <dbReference type="ARBA" id="ARBA00023211"/>
    </source>
</evidence>
<dbReference type="NCBIfam" id="TIGR01161">
    <property type="entry name" value="purK"/>
    <property type="match status" value="1"/>
</dbReference>
<dbReference type="PATRIC" id="fig|171101.6.peg.63"/>
<dbReference type="Proteomes" id="UP000000586">
    <property type="component" value="Chromosome"/>
</dbReference>
<dbReference type="SUPFAM" id="SSF52440">
    <property type="entry name" value="PreATP-grasp domain"/>
    <property type="match status" value="1"/>
</dbReference>
<dbReference type="InterPro" id="IPR005875">
    <property type="entry name" value="PurK"/>
</dbReference>
<comment type="function">
    <text evidence="9">Catalyzes the ATP-dependent conversion of 5-aminoimidazole ribonucleotide (AIR) and HCO(3)- to N5-carboxyaminoimidazole ribonucleotide (N5-CAIR).</text>
</comment>
<feature type="binding site" evidence="8">
    <location>
        <position position="161"/>
    </location>
    <ligand>
        <name>ATP</name>
        <dbReference type="ChEBI" id="CHEBI:30616"/>
    </ligand>
</feature>
<dbReference type="Pfam" id="PF17769">
    <property type="entry name" value="PurK_C"/>
    <property type="match status" value="1"/>
</dbReference>
<comment type="pathway">
    <text evidence="8 9">Purine metabolism; IMP biosynthesis via de novo pathway; 5-amino-1-(5-phospho-D-ribosyl)imidazole-4-carboxylate from 5-amino-1-(5-phospho-D-ribosyl)imidazole (N5-CAIR route): step 1/2.</text>
</comment>
<feature type="domain" description="ATP-grasp" evidence="11">
    <location>
        <begin position="127"/>
        <end position="309"/>
    </location>
</feature>
<dbReference type="NCBIfam" id="NF004675">
    <property type="entry name" value="PRK06019.1-1"/>
    <property type="match status" value="1"/>
</dbReference>
<keyword evidence="7" id="KW-0464">Manganese</keyword>
<comment type="function">
    <text evidence="8">Catalyzes the ATP-dependent conversion of 5-aminoimidazole ribonucleotide (AIR) and HCO(3)(-) to N5-carboxyaminoimidazole ribonucleotide (N5-CAIR).</text>
</comment>
<evidence type="ECO:0000259" key="11">
    <source>
        <dbReference type="PROSITE" id="PS50975"/>
    </source>
</evidence>
<evidence type="ECO:0000256" key="2">
    <source>
        <dbReference type="ARBA" id="ARBA00001946"/>
    </source>
</evidence>
<dbReference type="HAMAP" id="MF_01928">
    <property type="entry name" value="PurK"/>
    <property type="match status" value="1"/>
</dbReference>
<dbReference type="KEGG" id="spr:spr0054"/>
<evidence type="ECO:0000256" key="3">
    <source>
        <dbReference type="ARBA" id="ARBA00022598"/>
    </source>
</evidence>
<reference evidence="12 13" key="1">
    <citation type="journal article" date="2001" name="J. Bacteriol.">
        <title>Genome of the bacterium Streptococcus pneumoniae strain R6.</title>
        <authorList>
            <person name="Hoskins J.A."/>
            <person name="Alborn W.Jr."/>
            <person name="Arnold J."/>
            <person name="Blaszczak L."/>
            <person name="Burgett S."/>
            <person name="DeHoff B.S."/>
            <person name="Estrem S."/>
            <person name="Fritz L."/>
            <person name="Fu D.-J."/>
            <person name="Fuller W."/>
            <person name="Geringer C."/>
            <person name="Gilmour R."/>
            <person name="Glass J.S."/>
            <person name="Khoja H."/>
            <person name="Kraft A."/>
            <person name="LaGace R."/>
            <person name="LeBlanc D.J."/>
            <person name="Lee L.N."/>
            <person name="Lefkowitz E.J."/>
            <person name="Lu J."/>
            <person name="Matsushima P."/>
            <person name="McAhren S."/>
            <person name="McHenney M."/>
            <person name="McLeaster K."/>
            <person name="Mundy C."/>
            <person name="Nicas T.I."/>
            <person name="Norris F.H."/>
            <person name="O'Gara M."/>
            <person name="Peery R."/>
            <person name="Robertson G.T."/>
            <person name="Rockey P."/>
            <person name="Sun P.-M."/>
            <person name="Winkler M.E."/>
            <person name="Yang Y."/>
            <person name="Young-Bellido M."/>
            <person name="Zhao G."/>
            <person name="Zook C."/>
            <person name="Baltz R.H."/>
            <person name="Jaskunas S.Richard."/>
            <person name="Rosteck P.R.Jr."/>
            <person name="Skatrud P.L."/>
            <person name="Glass J.I."/>
        </authorList>
    </citation>
    <scope>NUCLEOTIDE SEQUENCE [LARGE SCALE GENOMIC DNA]</scope>
    <source>
        <strain evidence="13">ATCC BAA-255 / R6</strain>
    </source>
</reference>